<keyword evidence="2" id="KW-1185">Reference proteome</keyword>
<name>A0A7M2YB75_9FLAO</name>
<evidence type="ECO:0000313" key="2">
    <source>
        <dbReference type="Proteomes" id="UP000594195"/>
    </source>
</evidence>
<reference evidence="1 2" key="1">
    <citation type="submission" date="2019-05" db="EMBL/GenBank/DDBJ databases">
        <title>Chryseobacterium sp. isolated from King George Island, maritime Antarctica.</title>
        <authorList>
            <person name="Peng X."/>
        </authorList>
    </citation>
    <scope>NUCLEOTIDE SEQUENCE [LARGE SCALE GENOMIC DNA]</scope>
    <source>
        <strain evidence="1 2">7-3A</strain>
    </source>
</reference>
<dbReference type="Proteomes" id="UP000594195">
    <property type="component" value="Chromosome"/>
</dbReference>
<dbReference type="AlphaFoldDB" id="A0A7M2YB75"/>
<dbReference type="KEGG" id="kfa:Q73A0000_09625"/>
<evidence type="ECO:0000313" key="1">
    <source>
        <dbReference type="EMBL" id="QOW10613.1"/>
    </source>
</evidence>
<dbReference type="RefSeq" id="WP_193810779.1">
    <property type="nucleotide sequence ID" value="NZ_CP040442.1"/>
</dbReference>
<gene>
    <name evidence="1" type="ORF">Q73A0000_09625</name>
</gene>
<accession>A0A7M2YB75</accession>
<protein>
    <submittedName>
        <fullName evidence="1">Uncharacterized protein</fullName>
    </submittedName>
</protein>
<dbReference type="EMBL" id="CP040442">
    <property type="protein sequence ID" value="QOW10613.1"/>
    <property type="molecule type" value="Genomic_DNA"/>
</dbReference>
<proteinExistence type="predicted"/>
<sequence length="87" mass="10147">MKKSIAILSIFLLLILGTGHDQRDHHNPSKMELRLTSKKQYSPFSLSAAFSHLDDENDPDPPRQDPWQWRNALDKLMELLKYLSSNR</sequence>
<organism evidence="1 2">
    <name type="scientific">Kaistella flava</name>
    <name type="common">ex Peng et al. 2021</name>
    <dbReference type="NCBI Taxonomy" id="2038776"/>
    <lineage>
        <taxon>Bacteria</taxon>
        <taxon>Pseudomonadati</taxon>
        <taxon>Bacteroidota</taxon>
        <taxon>Flavobacteriia</taxon>
        <taxon>Flavobacteriales</taxon>
        <taxon>Weeksellaceae</taxon>
        <taxon>Chryseobacterium group</taxon>
        <taxon>Kaistella</taxon>
    </lineage>
</organism>